<dbReference type="NCBIfam" id="TIGR00341">
    <property type="entry name" value="TIGR00341 family protein"/>
    <property type="match status" value="1"/>
</dbReference>
<evidence type="ECO:0000313" key="2">
    <source>
        <dbReference type="EMBL" id="PIT87377.1"/>
    </source>
</evidence>
<dbReference type="PANTHER" id="PTHR20992:SF9">
    <property type="entry name" value="AT15442P-RELATED"/>
    <property type="match status" value="1"/>
</dbReference>
<feature type="transmembrane region" description="Helical" evidence="1">
    <location>
        <begin position="195"/>
        <end position="217"/>
    </location>
</feature>
<dbReference type="Proteomes" id="UP000231183">
    <property type="component" value="Unassembled WGS sequence"/>
</dbReference>
<gene>
    <name evidence="2" type="ORF">COU31_03270</name>
</gene>
<evidence type="ECO:0000256" key="1">
    <source>
        <dbReference type="SAM" id="Phobius"/>
    </source>
</evidence>
<dbReference type="EMBL" id="PFBX01000034">
    <property type="protein sequence ID" value="PIT87377.1"/>
    <property type="molecule type" value="Genomic_DNA"/>
</dbReference>
<comment type="caution">
    <text evidence="2">The sequence shown here is derived from an EMBL/GenBank/DDBJ whole genome shotgun (WGS) entry which is preliminary data.</text>
</comment>
<dbReference type="Pfam" id="PF04087">
    <property type="entry name" value="DUF389"/>
    <property type="match status" value="1"/>
</dbReference>
<dbReference type="PANTHER" id="PTHR20992">
    <property type="entry name" value="AT15442P-RELATED"/>
    <property type="match status" value="1"/>
</dbReference>
<name>A0A2M6W3L9_9BACT</name>
<accession>A0A2M6W3L9</accession>
<dbReference type="InterPro" id="IPR005240">
    <property type="entry name" value="DUF389"/>
</dbReference>
<feature type="transmembrane region" description="Helical" evidence="1">
    <location>
        <begin position="98"/>
        <end position="119"/>
    </location>
</feature>
<reference evidence="3" key="1">
    <citation type="submission" date="2017-09" db="EMBL/GenBank/DDBJ databases">
        <title>Depth-based differentiation of microbial function through sediment-hosted aquifers and enrichment of novel symbionts in the deep terrestrial subsurface.</title>
        <authorList>
            <person name="Probst A.J."/>
            <person name="Ladd B."/>
            <person name="Jarett J.K."/>
            <person name="Geller-Mcgrath D.E."/>
            <person name="Sieber C.M.K."/>
            <person name="Emerson J.B."/>
            <person name="Anantharaman K."/>
            <person name="Thomas B.C."/>
            <person name="Malmstrom R."/>
            <person name="Stieglmeier M."/>
            <person name="Klingl A."/>
            <person name="Woyke T."/>
            <person name="Ryan C.M."/>
            <person name="Banfield J.F."/>
        </authorList>
    </citation>
    <scope>NUCLEOTIDE SEQUENCE [LARGE SCALE GENOMIC DNA]</scope>
</reference>
<feature type="transmembrane region" description="Helical" evidence="1">
    <location>
        <begin position="74"/>
        <end position="92"/>
    </location>
</feature>
<evidence type="ECO:0000313" key="3">
    <source>
        <dbReference type="Proteomes" id="UP000231183"/>
    </source>
</evidence>
<protein>
    <submittedName>
        <fullName evidence="2">TIGR00341 family protein</fullName>
    </submittedName>
</protein>
<organism evidence="2 3">
    <name type="scientific">Candidatus Magasanikbacteria bacterium CG10_big_fil_rev_8_21_14_0_10_40_10</name>
    <dbReference type="NCBI Taxonomy" id="1974648"/>
    <lineage>
        <taxon>Bacteria</taxon>
        <taxon>Candidatus Magasanikiibacteriota</taxon>
    </lineage>
</organism>
<keyword evidence="1" id="KW-1133">Transmembrane helix</keyword>
<feature type="transmembrane region" description="Helical" evidence="1">
    <location>
        <begin position="170"/>
        <end position="188"/>
    </location>
</feature>
<dbReference type="AlphaFoldDB" id="A0A2M6W3L9"/>
<feature type="transmembrane region" description="Helical" evidence="1">
    <location>
        <begin position="131"/>
        <end position="150"/>
    </location>
</feature>
<sequence length="268" mass="29121">MNYLISQLSKINKRKPRLKAINNAKIREIAINLMNFLKTLINNKVGHKDYSLSATKEERDNLCMAIINSSSPKMGFYLLLALATFIVTIGILKNNIPLLIGGMLVAPLLSPILSISLSLTILNWKTFLRSIIVFILSAIFACLIAALIGASTHFDIEKIDIINSLSEVDLSPFLISVAAGIAASFTWAKKELNGALSGVAIAVTLLPPLSIAGLAAVAGEYTILRESMVLYLVNVSGIIIGSLIIFLIMGFYKSTKVVISQIELEEKE</sequence>
<keyword evidence="1" id="KW-0472">Membrane</keyword>
<keyword evidence="1" id="KW-0812">Transmembrane</keyword>
<feature type="transmembrane region" description="Helical" evidence="1">
    <location>
        <begin position="229"/>
        <end position="252"/>
    </location>
</feature>
<proteinExistence type="predicted"/>